<dbReference type="InterPro" id="IPR030192">
    <property type="entry name" value="YbdG"/>
</dbReference>
<dbReference type="SUPFAM" id="SSF50182">
    <property type="entry name" value="Sm-like ribonucleoproteins"/>
    <property type="match status" value="1"/>
</dbReference>
<dbReference type="Proteomes" id="UP001497527">
    <property type="component" value="Unassembled WGS sequence"/>
</dbReference>
<evidence type="ECO:0000256" key="2">
    <source>
        <dbReference type="ARBA" id="ARBA00022692"/>
    </source>
</evidence>
<keyword evidence="4 5" id="KW-0472">Membrane</keyword>
<evidence type="ECO:0000259" key="6">
    <source>
        <dbReference type="Pfam" id="PF00924"/>
    </source>
</evidence>
<evidence type="ECO:0000313" key="8">
    <source>
        <dbReference type="Proteomes" id="UP001497527"/>
    </source>
</evidence>
<reference evidence="7 8" key="1">
    <citation type="submission" date="2024-05" db="EMBL/GenBank/DDBJ databases">
        <authorList>
            <person name="Duchaud E."/>
        </authorList>
    </citation>
    <scope>NUCLEOTIDE SEQUENCE [LARGE SCALE GENOMIC DNA]</scope>
    <source>
        <strain evidence="7">Ena-SAMPLE-TAB-13-05-2024-13:56:06:370-140308</strain>
    </source>
</reference>
<feature type="transmembrane region" description="Helical" evidence="5">
    <location>
        <begin position="20"/>
        <end position="45"/>
    </location>
</feature>
<protein>
    <submittedName>
        <fullName evidence="7">Miniconductance mechanosensitive channel</fullName>
    </submittedName>
</protein>
<feature type="transmembrane region" description="Helical" evidence="5">
    <location>
        <begin position="170"/>
        <end position="187"/>
    </location>
</feature>
<dbReference type="InterPro" id="IPR010920">
    <property type="entry name" value="LSM_dom_sf"/>
</dbReference>
<proteinExistence type="predicted"/>
<keyword evidence="3 5" id="KW-1133">Transmembrane helix</keyword>
<dbReference type="Gene3D" id="2.30.30.60">
    <property type="match status" value="1"/>
</dbReference>
<evidence type="ECO:0000256" key="1">
    <source>
        <dbReference type="ARBA" id="ARBA00004370"/>
    </source>
</evidence>
<dbReference type="InterPro" id="IPR006685">
    <property type="entry name" value="MscS_channel_2nd"/>
</dbReference>
<comment type="subcellular location">
    <subcellularLocation>
        <location evidence="1">Membrane</location>
    </subcellularLocation>
</comment>
<feature type="transmembrane region" description="Helical" evidence="5">
    <location>
        <begin position="101"/>
        <end position="123"/>
    </location>
</feature>
<evidence type="ECO:0000256" key="3">
    <source>
        <dbReference type="ARBA" id="ARBA00022989"/>
    </source>
</evidence>
<dbReference type="Pfam" id="PF00924">
    <property type="entry name" value="MS_channel_2nd"/>
    <property type="match status" value="1"/>
</dbReference>
<keyword evidence="8" id="KW-1185">Reference proteome</keyword>
<feature type="domain" description="Mechanosensitive ion channel MscS" evidence="6">
    <location>
        <begin position="189"/>
        <end position="257"/>
    </location>
</feature>
<dbReference type="EMBL" id="CAXJIO010000003">
    <property type="protein sequence ID" value="CAL2101261.1"/>
    <property type="molecule type" value="Genomic_DNA"/>
</dbReference>
<comment type="caution">
    <text evidence="7">The sequence shown here is derived from an EMBL/GenBank/DDBJ whole genome shotgun (WGS) entry which is preliminary data.</text>
</comment>
<dbReference type="InterPro" id="IPR023408">
    <property type="entry name" value="MscS_beta-dom_sf"/>
</dbReference>
<feature type="transmembrane region" description="Helical" evidence="5">
    <location>
        <begin position="66"/>
        <end position="89"/>
    </location>
</feature>
<evidence type="ECO:0000256" key="4">
    <source>
        <dbReference type="ARBA" id="ARBA00023136"/>
    </source>
</evidence>
<dbReference type="RefSeq" id="WP_348714014.1">
    <property type="nucleotide sequence ID" value="NZ_CAXJIO010000003.1"/>
</dbReference>
<dbReference type="PANTHER" id="PTHR30414">
    <property type="entry name" value="MINICONDUCTANCE MECHANOSENSITIVE CHANNEL YBDG"/>
    <property type="match status" value="1"/>
</dbReference>
<feature type="transmembrane region" description="Helical" evidence="5">
    <location>
        <begin position="144"/>
        <end position="164"/>
    </location>
</feature>
<organism evidence="7 8">
    <name type="scientific">Tenacibaculum polynesiense</name>
    <dbReference type="NCBI Taxonomy" id="3137857"/>
    <lineage>
        <taxon>Bacteria</taxon>
        <taxon>Pseudomonadati</taxon>
        <taxon>Bacteroidota</taxon>
        <taxon>Flavobacteriia</taxon>
        <taxon>Flavobacteriales</taxon>
        <taxon>Flavobacteriaceae</taxon>
        <taxon>Tenacibaculum</taxon>
    </lineage>
</organism>
<gene>
    <name evidence="7" type="ORF">T190423A01A_120048</name>
</gene>
<evidence type="ECO:0000256" key="5">
    <source>
        <dbReference type="SAM" id="Phobius"/>
    </source>
</evidence>
<keyword evidence="2 5" id="KW-0812">Transmembrane</keyword>
<name>A0ABM9P6Q6_9FLAO</name>
<evidence type="ECO:0000313" key="7">
    <source>
        <dbReference type="EMBL" id="CAL2101261.1"/>
    </source>
</evidence>
<dbReference type="PANTHER" id="PTHR30414:SF0">
    <property type="entry name" value="MINICONDUCTANCE MECHANOSENSITIVE CHANNEL YBDG"/>
    <property type="match status" value="1"/>
</dbReference>
<accession>A0ABM9P6Q6</accession>
<sequence length="420" mass="48906">MLGRFFYNFYKDTLSIPDEIAIYLNVFSNFIFIAVLGFIIFKTLRHFGSRLIHKIASKTKTQFDDILIKNLVFLNISRIIVLVLIYTFLHDILIDFPWIYKYAKILCSLLIVFMSIWFIRSILLSIKDFLRTFTSFKDKPLESYTQIFMVLLWMIGLLISFSIITDKSLVRFFTALGAFSAVLLLIFKDTILGFVASIQISVNDTVRLNDWITMSKYGADGNVTEINLTSVIVKNFDNTVTSIPTYSLISDSFKNWRAMSASGGRRMKRAIFIKINSIHFLNDEEINNLKKISLITEYIIERDIEIDKYNQANNIDKTLLINGRNLTNFGVFRIYIDEYLKTHPKINKELLFMTRQLEPTIHGIPLEVYAFSSEKEWSIYERIMADIFDHILASVPFFNLEVFEAPSGKDFLTLKKNHIE</sequence>